<proteinExistence type="predicted"/>
<organism evidence="1 2">
    <name type="scientific">Thiohalomonas denitrificans</name>
    <dbReference type="NCBI Taxonomy" id="415747"/>
    <lineage>
        <taxon>Bacteria</taxon>
        <taxon>Pseudomonadati</taxon>
        <taxon>Pseudomonadota</taxon>
        <taxon>Gammaproteobacteria</taxon>
        <taxon>Thiohalomonadales</taxon>
        <taxon>Thiohalomonadaceae</taxon>
        <taxon>Thiohalomonas</taxon>
    </lineage>
</organism>
<dbReference type="RefSeq" id="WP_092992855.1">
    <property type="nucleotide sequence ID" value="NZ_FMWD01000002.1"/>
</dbReference>
<protein>
    <submittedName>
        <fullName evidence="1">Uncharacterized protein</fullName>
    </submittedName>
</protein>
<dbReference type="OrthoDB" id="6183729at2"/>
<reference evidence="1 2" key="1">
    <citation type="submission" date="2016-10" db="EMBL/GenBank/DDBJ databases">
        <authorList>
            <person name="de Groot N.N."/>
        </authorList>
    </citation>
    <scope>NUCLEOTIDE SEQUENCE [LARGE SCALE GENOMIC DNA]</scope>
    <source>
        <strain evidence="1 2">HLD2</strain>
    </source>
</reference>
<dbReference type="AlphaFoldDB" id="A0A1G5PT51"/>
<dbReference type="EMBL" id="FMWD01000002">
    <property type="protein sequence ID" value="SCZ52795.1"/>
    <property type="molecule type" value="Genomic_DNA"/>
</dbReference>
<dbReference type="Proteomes" id="UP000199648">
    <property type="component" value="Unassembled WGS sequence"/>
</dbReference>
<accession>A0A1G5PT51</accession>
<keyword evidence="2" id="KW-1185">Reference proteome</keyword>
<evidence type="ECO:0000313" key="1">
    <source>
        <dbReference type="EMBL" id="SCZ52795.1"/>
    </source>
</evidence>
<sequence>MSALLVAFDLETGRNQPQVQALLEQYDAMRFSSSAFAINTHLSPDTIFNQLQPLLGKDDLAYVVTLDKPWMGYGYEAMNDWLKRHLG</sequence>
<gene>
    <name evidence="1" type="ORF">SAMN03097708_00806</name>
</gene>
<name>A0A1G5PT51_9GAMM</name>
<evidence type="ECO:0000313" key="2">
    <source>
        <dbReference type="Proteomes" id="UP000199648"/>
    </source>
</evidence>